<dbReference type="Proteomes" id="UP000002358">
    <property type="component" value="Chromosome 1"/>
</dbReference>
<name>A0A7M7QS27_NASVI</name>
<proteinExistence type="predicted"/>
<protein>
    <submittedName>
        <fullName evidence="2">Uncharacterized protein</fullName>
    </submittedName>
</protein>
<dbReference type="EnsemblMetazoa" id="XM_032596044">
    <property type="protein sequence ID" value="XP_032451935"/>
    <property type="gene ID" value="LOC100114335"/>
</dbReference>
<evidence type="ECO:0000313" key="2">
    <source>
        <dbReference type="EnsemblMetazoa" id="XP_032451935"/>
    </source>
</evidence>
<evidence type="ECO:0000256" key="1">
    <source>
        <dbReference type="SAM" id="Phobius"/>
    </source>
</evidence>
<organism evidence="2 3">
    <name type="scientific">Nasonia vitripennis</name>
    <name type="common">Parasitic wasp</name>
    <dbReference type="NCBI Taxonomy" id="7425"/>
    <lineage>
        <taxon>Eukaryota</taxon>
        <taxon>Metazoa</taxon>
        <taxon>Ecdysozoa</taxon>
        <taxon>Arthropoda</taxon>
        <taxon>Hexapoda</taxon>
        <taxon>Insecta</taxon>
        <taxon>Pterygota</taxon>
        <taxon>Neoptera</taxon>
        <taxon>Endopterygota</taxon>
        <taxon>Hymenoptera</taxon>
        <taxon>Apocrita</taxon>
        <taxon>Proctotrupomorpha</taxon>
        <taxon>Chalcidoidea</taxon>
        <taxon>Pteromalidae</taxon>
        <taxon>Pteromalinae</taxon>
        <taxon>Nasonia</taxon>
    </lineage>
</organism>
<sequence length="135" mass="15411">MDLAVMEATDISPLLRSCPTEFSRATPTLPTEDTSVVTTRLLRSIPHLCVLELTVMVLVWDMPVSVWDTDTTDTWDTTSGNPELNRRDDGDIAVTRRRLFVLLMIRLFLTIFKSECNSIFFLLLTMMIRLYGLVP</sequence>
<dbReference type="InParanoid" id="A0A7M7QS27"/>
<keyword evidence="1" id="KW-1133">Transmembrane helix</keyword>
<dbReference type="AlphaFoldDB" id="A0A7M7QS27"/>
<dbReference type="SMR" id="A0A7M7QS27"/>
<keyword evidence="3" id="KW-1185">Reference proteome</keyword>
<keyword evidence="1" id="KW-0812">Transmembrane</keyword>
<accession>A0A7M7QS27</accession>
<keyword evidence="1" id="KW-0472">Membrane</keyword>
<gene>
    <name evidence="2" type="primary">100114335</name>
</gene>
<evidence type="ECO:0000313" key="3">
    <source>
        <dbReference type="Proteomes" id="UP000002358"/>
    </source>
</evidence>
<reference evidence="2" key="1">
    <citation type="submission" date="2021-01" db="UniProtKB">
        <authorList>
            <consortium name="EnsemblMetazoa"/>
        </authorList>
    </citation>
    <scope>IDENTIFICATION</scope>
</reference>
<feature type="transmembrane region" description="Helical" evidence="1">
    <location>
        <begin position="107"/>
        <end position="131"/>
    </location>
</feature>